<keyword evidence="2" id="KW-0472">Membrane</keyword>
<name>A0AAD5S897_9FUNG</name>
<dbReference type="InterPro" id="IPR044926">
    <property type="entry name" value="RGS_subdomain_2"/>
</dbReference>
<dbReference type="InterPro" id="IPR036305">
    <property type="entry name" value="RGS_sf"/>
</dbReference>
<dbReference type="SUPFAM" id="SSF48097">
    <property type="entry name" value="Regulator of G-protein signaling, RGS"/>
    <property type="match status" value="1"/>
</dbReference>
<evidence type="ECO:0000313" key="4">
    <source>
        <dbReference type="Proteomes" id="UP001212841"/>
    </source>
</evidence>
<proteinExistence type="predicted"/>
<keyword evidence="2" id="KW-1133">Transmembrane helix</keyword>
<feature type="region of interest" description="Disordered" evidence="1">
    <location>
        <begin position="365"/>
        <end position="395"/>
    </location>
</feature>
<keyword evidence="2" id="KW-0812">Transmembrane</keyword>
<feature type="compositionally biased region" description="Polar residues" evidence="1">
    <location>
        <begin position="69"/>
        <end position="82"/>
    </location>
</feature>
<feature type="region of interest" description="Disordered" evidence="1">
    <location>
        <begin position="47"/>
        <end position="82"/>
    </location>
</feature>
<dbReference type="Proteomes" id="UP001212841">
    <property type="component" value="Unassembled WGS sequence"/>
</dbReference>
<comment type="caution">
    <text evidence="3">The sequence shown here is derived from an EMBL/GenBank/DDBJ whole genome shotgun (WGS) entry which is preliminary data.</text>
</comment>
<evidence type="ECO:0000256" key="2">
    <source>
        <dbReference type="SAM" id="Phobius"/>
    </source>
</evidence>
<feature type="transmembrane region" description="Helical" evidence="2">
    <location>
        <begin position="153"/>
        <end position="175"/>
    </location>
</feature>
<protein>
    <recommendedName>
        <fullName evidence="5">RGS domain-containing protein</fullName>
    </recommendedName>
</protein>
<accession>A0AAD5S897</accession>
<gene>
    <name evidence="3" type="ORF">HK097_011299</name>
</gene>
<organism evidence="3 4">
    <name type="scientific">Rhizophlyctis rosea</name>
    <dbReference type="NCBI Taxonomy" id="64517"/>
    <lineage>
        <taxon>Eukaryota</taxon>
        <taxon>Fungi</taxon>
        <taxon>Fungi incertae sedis</taxon>
        <taxon>Chytridiomycota</taxon>
        <taxon>Chytridiomycota incertae sedis</taxon>
        <taxon>Chytridiomycetes</taxon>
        <taxon>Rhizophlyctidales</taxon>
        <taxon>Rhizophlyctidaceae</taxon>
        <taxon>Rhizophlyctis</taxon>
    </lineage>
</organism>
<sequence length="639" mass="72242">MGFAIIDSCIIARAIRLITKVTTGQTLVAKTRHFSIIDTFSPGAFKPAVQPQGNAADRPFSVTDEDNIHQPNRNRSESTSTFQTITSSAPTAVCEDIQMKRANSPYTFSQPCVIAPAVSYTPRPSTHNPSILTLPLPPQSVNRTSPRTMSRRIWHAVLLFTFFAIVFTVIMQELSRSQRLWPVMDIGSCQPDREFIPFYIWRGLMALLAPVLIWKLRNVNDAHGIRRDLILTAISTMTIDVMFAVSTTLQSKFTFWKAYIYPGYWVILHLTVIHISSVIMPIVQSFRDDRDRDQNVNLDRSSFDRVLRTPSLLEEFKQLAIADFCVESVLFLESYNALLHLLPPLMRPTTLTYVTLHPNSTTNTITPLPLSRSTSGTSTPFHPTTTSQIPISLSPPTQSVPPSMIPFYLQFYSTFIQQGSPLEVNIPDKCRRKVGYMIEKGCFEVGMFGECEGEVRENLFRNTFFKFVGEKEKERKSSGKRKWWFGRGVGRGIDVESERDGNGGGSAVGRGKWWRRWRRRENAYANAGVFEDYEYGRGVLTGSRMVQDQSAHSSRTWNWWGNDQSVEEQGRRVEVDTLIVLPRRDDSLFPEGMVGGVVTTVQAGSWGQISILELQSVGRPSVESEERRANAFVQGLNKL</sequence>
<reference evidence="3" key="1">
    <citation type="submission" date="2020-05" db="EMBL/GenBank/DDBJ databases">
        <title>Phylogenomic resolution of chytrid fungi.</title>
        <authorList>
            <person name="Stajich J.E."/>
            <person name="Amses K."/>
            <person name="Simmons R."/>
            <person name="Seto K."/>
            <person name="Myers J."/>
            <person name="Bonds A."/>
            <person name="Quandt C.A."/>
            <person name="Barry K."/>
            <person name="Liu P."/>
            <person name="Grigoriev I."/>
            <person name="Longcore J.E."/>
            <person name="James T.Y."/>
        </authorList>
    </citation>
    <scope>NUCLEOTIDE SEQUENCE</scope>
    <source>
        <strain evidence="3">JEL0318</strain>
    </source>
</reference>
<feature type="transmembrane region" description="Helical" evidence="2">
    <location>
        <begin position="195"/>
        <end position="216"/>
    </location>
</feature>
<feature type="transmembrane region" description="Helical" evidence="2">
    <location>
        <begin position="261"/>
        <end position="283"/>
    </location>
</feature>
<evidence type="ECO:0000256" key="1">
    <source>
        <dbReference type="SAM" id="MobiDB-lite"/>
    </source>
</evidence>
<feature type="transmembrane region" description="Helical" evidence="2">
    <location>
        <begin position="228"/>
        <end position="249"/>
    </location>
</feature>
<evidence type="ECO:0000313" key="3">
    <source>
        <dbReference type="EMBL" id="KAJ3047685.1"/>
    </source>
</evidence>
<dbReference type="Gene3D" id="1.10.167.10">
    <property type="entry name" value="Regulator of G-protein Signalling 4, domain 2"/>
    <property type="match status" value="1"/>
</dbReference>
<evidence type="ECO:0008006" key="5">
    <source>
        <dbReference type="Google" id="ProtNLM"/>
    </source>
</evidence>
<keyword evidence="4" id="KW-1185">Reference proteome</keyword>
<dbReference type="EMBL" id="JADGJD010000916">
    <property type="protein sequence ID" value="KAJ3047685.1"/>
    <property type="molecule type" value="Genomic_DNA"/>
</dbReference>
<dbReference type="AlphaFoldDB" id="A0AAD5S897"/>